<gene>
    <name evidence="6" type="ORF">PL78_11475</name>
</gene>
<keyword evidence="1" id="KW-0436">Ligase</keyword>
<dbReference type="SUPFAM" id="SSF56059">
    <property type="entry name" value="Glutathione synthetase ATP-binding domain-like"/>
    <property type="match status" value="1"/>
</dbReference>
<evidence type="ECO:0000259" key="5">
    <source>
        <dbReference type="PROSITE" id="PS50975"/>
    </source>
</evidence>
<dbReference type="InterPro" id="IPR011761">
    <property type="entry name" value="ATP-grasp"/>
</dbReference>
<evidence type="ECO:0000256" key="2">
    <source>
        <dbReference type="ARBA" id="ARBA00022741"/>
    </source>
</evidence>
<sequence length="416" mass="46229">MIKVVIVDGFSSGKFLAKELFDAGCLLLHISSSADLHDYYYYGFDYSIYSSLLTHQNLSDTNQDVALFAPDYIIAGAESGLLLCDELNHRFGLPFANDYNHSEARRNKYAMIETITHAGLAAARQTTASEWPAAERWIKSHHGYPVVLKSLASAGSEGVFICHSQAEAEDAFVQIMGSYSKLNAVNQQVLIQEYLEGAEYVVNMVSLMGRPLVTEVVRYTKLRLASGRILYDIDEILDASFEHYQALVSYTRQVIESLGIRNGPSHAEVMLTTSGPKLVEVAARTDGILRPTISARTTGLGQICATVMAITAPTQFLSFTECHPSYQLQNYSYNIGLINRHKGIFHQQDFLSELLTLPSFSLADFYVEEGDAIGVTQDVFSQPGAIYLVHSDAETIRNDYLTIRRLENDGVYLKNV</sequence>
<name>A0ABN4PX53_YERET</name>
<feature type="domain" description="ATP-grasp" evidence="5">
    <location>
        <begin position="112"/>
        <end position="311"/>
    </location>
</feature>
<evidence type="ECO:0000256" key="1">
    <source>
        <dbReference type="ARBA" id="ARBA00022598"/>
    </source>
</evidence>
<reference evidence="7" key="1">
    <citation type="journal article" date="2016" name="Toxins">
        <title>The Draft Genome Sequence of the Yersinia entomophaga Entomopathogenic Type Strain MH96T.</title>
        <authorList>
            <person name="Hurst M.R."/>
            <person name="Beattie A."/>
            <person name="Altermann E."/>
            <person name="Moraga R.M."/>
            <person name="Harper L.A."/>
            <person name="Calder J."/>
            <person name="Laugraud A."/>
        </authorList>
    </citation>
    <scope>NUCLEOTIDE SEQUENCE [LARGE SCALE GENOMIC DNA]</scope>
    <source>
        <strain evidence="7">MH96</strain>
    </source>
</reference>
<organism evidence="6 7">
    <name type="scientific">Yersinia entomophaga</name>
    <dbReference type="NCBI Taxonomy" id="935293"/>
    <lineage>
        <taxon>Bacteria</taxon>
        <taxon>Pseudomonadati</taxon>
        <taxon>Pseudomonadota</taxon>
        <taxon>Gammaproteobacteria</taxon>
        <taxon>Enterobacterales</taxon>
        <taxon>Yersiniaceae</taxon>
        <taxon>Yersinia</taxon>
    </lineage>
</organism>
<dbReference type="Pfam" id="PF13535">
    <property type="entry name" value="ATP-grasp_4"/>
    <property type="match status" value="1"/>
</dbReference>
<dbReference type="EMBL" id="CP010029">
    <property type="protein sequence ID" value="ANI30440.1"/>
    <property type="molecule type" value="Genomic_DNA"/>
</dbReference>
<dbReference type="Proteomes" id="UP000266744">
    <property type="component" value="Chromosome"/>
</dbReference>
<dbReference type="InterPro" id="IPR052032">
    <property type="entry name" value="ATP-dep_AA_Ligase"/>
</dbReference>
<evidence type="ECO:0000256" key="4">
    <source>
        <dbReference type="PROSITE-ProRule" id="PRU00409"/>
    </source>
</evidence>
<evidence type="ECO:0000256" key="3">
    <source>
        <dbReference type="ARBA" id="ARBA00022840"/>
    </source>
</evidence>
<keyword evidence="2 4" id="KW-0547">Nucleotide-binding</keyword>
<keyword evidence="3 4" id="KW-0067">ATP-binding</keyword>
<keyword evidence="7" id="KW-1185">Reference proteome</keyword>
<dbReference type="PANTHER" id="PTHR43585:SF2">
    <property type="entry name" value="ATP-GRASP ENZYME FSQD"/>
    <property type="match status" value="1"/>
</dbReference>
<dbReference type="PANTHER" id="PTHR43585">
    <property type="entry name" value="FUMIPYRROLE BIOSYNTHESIS PROTEIN C"/>
    <property type="match status" value="1"/>
</dbReference>
<dbReference type="RefSeq" id="WP_064515612.1">
    <property type="nucleotide sequence ID" value="NZ_CP010029.1"/>
</dbReference>
<proteinExistence type="predicted"/>
<accession>A0ABN4PX53</accession>
<dbReference type="NCBIfam" id="NF005543">
    <property type="entry name" value="PRK07206.1"/>
    <property type="match status" value="1"/>
</dbReference>
<dbReference type="Gene3D" id="3.30.470.20">
    <property type="entry name" value="ATP-grasp fold, B domain"/>
    <property type="match status" value="1"/>
</dbReference>
<evidence type="ECO:0000313" key="6">
    <source>
        <dbReference type="EMBL" id="ANI30440.1"/>
    </source>
</evidence>
<evidence type="ECO:0000313" key="7">
    <source>
        <dbReference type="Proteomes" id="UP000266744"/>
    </source>
</evidence>
<dbReference type="PROSITE" id="PS50975">
    <property type="entry name" value="ATP_GRASP"/>
    <property type="match status" value="1"/>
</dbReference>
<protein>
    <recommendedName>
        <fullName evidence="5">ATP-grasp domain-containing protein</fullName>
    </recommendedName>
</protein>